<comment type="subcellular location">
    <subcellularLocation>
        <location evidence="1">Cell membrane</location>
        <topology evidence="1">Multi-pass membrane protein</topology>
    </subcellularLocation>
</comment>
<dbReference type="CDD" id="cd04590">
    <property type="entry name" value="CBS_pair_CorC_HlyC_assoc"/>
    <property type="match status" value="1"/>
</dbReference>
<dbReference type="PROSITE" id="PS51371">
    <property type="entry name" value="CBS"/>
    <property type="match status" value="1"/>
</dbReference>
<dbReference type="EMBL" id="AP019755">
    <property type="protein sequence ID" value="BBL34441.1"/>
    <property type="molecule type" value="Genomic_DNA"/>
</dbReference>
<dbReference type="SMART" id="SM01091">
    <property type="entry name" value="CorC_HlyC"/>
    <property type="match status" value="1"/>
</dbReference>
<evidence type="ECO:0000259" key="8">
    <source>
        <dbReference type="PROSITE" id="PS51371"/>
    </source>
</evidence>
<comment type="similarity">
    <text evidence="2">Belongs to the UPF0053 family.</text>
</comment>
<keyword evidence="4" id="KW-0677">Repeat</keyword>
<dbReference type="InterPro" id="IPR005496">
    <property type="entry name" value="Integral_membrane_TerC"/>
</dbReference>
<feature type="transmembrane region" description="Helical" evidence="7">
    <location>
        <begin position="12"/>
        <end position="36"/>
    </location>
</feature>
<keyword evidence="7" id="KW-1133">Transmembrane helix</keyword>
<evidence type="ECO:0000256" key="2">
    <source>
        <dbReference type="ARBA" id="ARBA00006337"/>
    </source>
</evidence>
<evidence type="ECO:0000256" key="6">
    <source>
        <dbReference type="PROSITE-ProRule" id="PRU00703"/>
    </source>
</evidence>
<dbReference type="Proteomes" id="UP000316473">
    <property type="component" value="Chromosome"/>
</dbReference>
<sequence length="521" mass="58258">MFFEWVVDPAAWAGLATLIILEIVLGIDNLVFIAILADKLPANQRDRARIVGLSLALVMRLILLASLSWVITLTTPLAIIFGIDLSWRNIIMLLGGIFLLFKGTMELHERLEGHSEQEEGKHVHAVFWQVIIQIIVLDAVFSLDSMITAVGMVEQLAVMMIAVIVAVGVMIWASSPLMNFVSKHPTVVILCLGFLMMIGFSLIIEGFNYHVPKGYLYAAISFSILIEIFNQIARHNKEKFITTGDLRDRTAAAVLRLLGGKKGEVSLGETAEVIAQQVAENDLFAREEKEMIEGVLTLAERPAMSIMTPRTDIDWLDLEETNMTIRRKIIESGHSRFLLSRGGVDEFIGAAFAKDLLRDMLEEGEINLEKSLRHPIVVHERVPVIKLMEQLRDQPLQLAVIVEEYGSVEGIVTPADILEAIAGEFLDAGEEKLVAEQLEDGSWLMDGWISIRKASNLLEYDLVDEAERYSTLGGFLLWQFGDIPVAGEQITVDDFIFEVIAVHKHNISKVRVHRIPSEEDE</sequence>
<dbReference type="SUPFAM" id="SSF54631">
    <property type="entry name" value="CBS-domain pair"/>
    <property type="match status" value="1"/>
</dbReference>
<dbReference type="GO" id="GO:0005886">
    <property type="term" value="C:plasma membrane"/>
    <property type="evidence" value="ECO:0007669"/>
    <property type="project" value="UniProtKB-SubCell"/>
</dbReference>
<organism evidence="9 10">
    <name type="scientific">Nitrosomonas stercoris</name>
    <dbReference type="NCBI Taxonomy" id="1444684"/>
    <lineage>
        <taxon>Bacteria</taxon>
        <taxon>Pseudomonadati</taxon>
        <taxon>Pseudomonadota</taxon>
        <taxon>Betaproteobacteria</taxon>
        <taxon>Nitrosomonadales</taxon>
        <taxon>Nitrosomonadaceae</taxon>
        <taxon>Nitrosomonas</taxon>
    </lineage>
</organism>
<dbReference type="InterPro" id="IPR016169">
    <property type="entry name" value="FAD-bd_PCMH_sub2"/>
</dbReference>
<dbReference type="Pfam" id="PF03741">
    <property type="entry name" value="TerC"/>
    <property type="match status" value="1"/>
</dbReference>
<dbReference type="InterPro" id="IPR046342">
    <property type="entry name" value="CBS_dom_sf"/>
</dbReference>
<protein>
    <recommendedName>
        <fullName evidence="8">CBS domain-containing protein</fullName>
    </recommendedName>
</protein>
<feature type="transmembrane region" description="Helical" evidence="7">
    <location>
        <begin position="48"/>
        <end position="71"/>
    </location>
</feature>
<dbReference type="InterPro" id="IPR044751">
    <property type="entry name" value="Ion_transp-like_CBS"/>
</dbReference>
<keyword evidence="5 6" id="KW-0129">CBS domain</keyword>
<dbReference type="Pfam" id="PF03471">
    <property type="entry name" value="CorC_HlyC"/>
    <property type="match status" value="1"/>
</dbReference>
<proteinExistence type="inferred from homology"/>
<accession>A0A4Y1YN41</accession>
<dbReference type="SUPFAM" id="SSF56176">
    <property type="entry name" value="FAD-binding/transporter-associated domain-like"/>
    <property type="match status" value="1"/>
</dbReference>
<keyword evidence="3" id="KW-1003">Cell membrane</keyword>
<dbReference type="KEGG" id="nst:Nstercoris_00677"/>
<evidence type="ECO:0000256" key="7">
    <source>
        <dbReference type="SAM" id="Phobius"/>
    </source>
</evidence>
<dbReference type="InterPro" id="IPR000644">
    <property type="entry name" value="CBS_dom"/>
</dbReference>
<evidence type="ECO:0000313" key="9">
    <source>
        <dbReference type="EMBL" id="BBL34441.1"/>
    </source>
</evidence>
<dbReference type="InterPro" id="IPR005170">
    <property type="entry name" value="Transptr-assoc_dom"/>
</dbReference>
<feature type="transmembrane region" description="Helical" evidence="7">
    <location>
        <begin position="155"/>
        <end position="175"/>
    </location>
</feature>
<feature type="transmembrane region" description="Helical" evidence="7">
    <location>
        <begin position="215"/>
        <end position="233"/>
    </location>
</feature>
<dbReference type="Pfam" id="PF00571">
    <property type="entry name" value="CBS"/>
    <property type="match status" value="1"/>
</dbReference>
<reference evidence="9 10" key="1">
    <citation type="submission" date="2019-06" db="EMBL/GenBank/DDBJ databases">
        <title>Nitrosomonas stercoris KYUHI-S whole genome shotgun sequence.</title>
        <authorList>
            <person name="Nakagawa T."/>
            <person name="Tsuchiya Y."/>
            <person name="Takahashi R."/>
        </authorList>
    </citation>
    <scope>NUCLEOTIDE SEQUENCE [LARGE SCALE GENOMIC DNA]</scope>
    <source>
        <strain evidence="9 10">KYUHI-S</strain>
    </source>
</reference>
<evidence type="ECO:0000256" key="3">
    <source>
        <dbReference type="ARBA" id="ARBA00022475"/>
    </source>
</evidence>
<keyword evidence="10" id="KW-1185">Reference proteome</keyword>
<feature type="transmembrane region" description="Helical" evidence="7">
    <location>
        <begin position="77"/>
        <end position="101"/>
    </location>
</feature>
<feature type="domain" description="CBS" evidence="8">
    <location>
        <begin position="371"/>
        <end position="428"/>
    </location>
</feature>
<name>A0A4Y1YN41_9PROT</name>
<evidence type="ECO:0000256" key="4">
    <source>
        <dbReference type="ARBA" id="ARBA00022737"/>
    </source>
</evidence>
<evidence type="ECO:0000256" key="1">
    <source>
        <dbReference type="ARBA" id="ARBA00004651"/>
    </source>
</evidence>
<dbReference type="Gene3D" id="3.30.465.10">
    <property type="match status" value="1"/>
</dbReference>
<dbReference type="AlphaFoldDB" id="A0A4Y1YN41"/>
<dbReference type="GO" id="GO:0050660">
    <property type="term" value="F:flavin adenine dinucleotide binding"/>
    <property type="evidence" value="ECO:0007669"/>
    <property type="project" value="InterPro"/>
</dbReference>
<evidence type="ECO:0000256" key="5">
    <source>
        <dbReference type="ARBA" id="ARBA00023122"/>
    </source>
</evidence>
<dbReference type="InterPro" id="IPR036318">
    <property type="entry name" value="FAD-bd_PCMH-like_sf"/>
</dbReference>
<dbReference type="PANTHER" id="PTHR22777">
    <property type="entry name" value="HEMOLYSIN-RELATED"/>
    <property type="match status" value="1"/>
</dbReference>
<keyword evidence="7" id="KW-0812">Transmembrane</keyword>
<feature type="transmembrane region" description="Helical" evidence="7">
    <location>
        <begin position="187"/>
        <end position="209"/>
    </location>
</feature>
<gene>
    <name evidence="9" type="ORF">Nstercoris_00677</name>
</gene>
<evidence type="ECO:0000313" key="10">
    <source>
        <dbReference type="Proteomes" id="UP000316473"/>
    </source>
</evidence>
<dbReference type="Gene3D" id="3.10.580.10">
    <property type="entry name" value="CBS-domain"/>
    <property type="match status" value="1"/>
</dbReference>
<dbReference type="PANTHER" id="PTHR22777:SF30">
    <property type="entry name" value="UPF0053 PROTEIN YEGH"/>
    <property type="match status" value="1"/>
</dbReference>
<keyword evidence="7" id="KW-0472">Membrane</keyword>